<evidence type="ECO:0000313" key="3">
    <source>
        <dbReference type="EMBL" id="KIS23822.1"/>
    </source>
</evidence>
<organism evidence="3 4">
    <name type="scientific">Clostridium botulinum B2 450</name>
    <dbReference type="NCBI Taxonomy" id="1379739"/>
    <lineage>
        <taxon>Bacteria</taxon>
        <taxon>Bacillati</taxon>
        <taxon>Bacillota</taxon>
        <taxon>Clostridia</taxon>
        <taxon>Eubacteriales</taxon>
        <taxon>Clostridiaceae</taxon>
        <taxon>Clostridium</taxon>
    </lineage>
</organism>
<dbReference type="Proteomes" id="UP000032250">
    <property type="component" value="Unassembled WGS sequence"/>
</dbReference>
<evidence type="ECO:0000256" key="2">
    <source>
        <dbReference type="SAM" id="Phobius"/>
    </source>
</evidence>
<keyword evidence="2" id="KW-0812">Transmembrane</keyword>
<feature type="transmembrane region" description="Helical" evidence="2">
    <location>
        <begin position="21"/>
        <end position="40"/>
    </location>
</feature>
<feature type="compositionally biased region" description="Basic and acidic residues" evidence="1">
    <location>
        <begin position="43"/>
        <end position="64"/>
    </location>
</feature>
<dbReference type="PATRIC" id="fig|1379739.3.peg.2265"/>
<dbReference type="OrthoDB" id="1634070at2"/>
<dbReference type="AlphaFoldDB" id="A0A0D1BVM9"/>
<comment type="caution">
    <text evidence="3">The sequence shown here is derived from an EMBL/GenBank/DDBJ whole genome shotgun (WGS) entry which is preliminary data.</text>
</comment>
<feature type="region of interest" description="Disordered" evidence="1">
    <location>
        <begin position="110"/>
        <end position="141"/>
    </location>
</feature>
<evidence type="ECO:0000256" key="1">
    <source>
        <dbReference type="SAM" id="MobiDB-lite"/>
    </source>
</evidence>
<dbReference type="HOGENOM" id="CLU_071454_2_0_9"/>
<sequence length="198" mass="22117">MNIKNWLKKLETNPKNNKKNINILIVVLVGVLFLIAGSTFKKDSVMSKNEDPKNKQTQEEKIETENEDYERETQSKLKTTLEKIDGVGKVEVMITFESGEEKVPAVNINNSTNKSVEKDTEGGTRNTTQENEGSSVVITNNGDKTQPLIVKEYKPKITGVCIVAEGAEDNITKLRISKAVVDLFSLAENKVNVYPMKK</sequence>
<feature type="region of interest" description="Disordered" evidence="1">
    <location>
        <begin position="43"/>
        <end position="72"/>
    </location>
</feature>
<gene>
    <name evidence="3" type="ORF">N495_09525</name>
</gene>
<reference evidence="3 4" key="1">
    <citation type="submission" date="2014-06" db="EMBL/GenBank/DDBJ databases">
        <title>Genome characterization of distinct group I Clostridium botulinum lineages.</title>
        <authorList>
            <person name="Giordani F."/>
            <person name="Anselmo A."/>
            <person name="Fillo S."/>
            <person name="Palozzi A.M."/>
            <person name="Fortunato A."/>
            <person name="Gentile B."/>
            <person name="Ciammaruconi A."/>
            <person name="Anniballi F."/>
            <person name="De Medici D."/>
            <person name="Lista F."/>
        </authorList>
    </citation>
    <scope>NUCLEOTIDE SEQUENCE [LARGE SCALE GENOMIC DNA]</scope>
    <source>
        <strain evidence="3 4">B2 450</strain>
    </source>
</reference>
<keyword evidence="2" id="KW-1133">Transmembrane helix</keyword>
<evidence type="ECO:0000313" key="4">
    <source>
        <dbReference type="Proteomes" id="UP000032250"/>
    </source>
</evidence>
<protein>
    <submittedName>
        <fullName evidence="3">Stage III sporulation protein AG</fullName>
    </submittedName>
</protein>
<proteinExistence type="predicted"/>
<dbReference type="EMBL" id="JXSU01000007">
    <property type="protein sequence ID" value="KIS23822.1"/>
    <property type="molecule type" value="Genomic_DNA"/>
</dbReference>
<name>A0A0D1BVM9_CLOBO</name>
<accession>A0A0D1BVM9</accession>
<dbReference type="RefSeq" id="WP_043031936.1">
    <property type="nucleotide sequence ID" value="NZ_JXSU01000007.1"/>
</dbReference>
<feature type="compositionally biased region" description="Polar residues" evidence="1">
    <location>
        <begin position="123"/>
        <end position="141"/>
    </location>
</feature>
<dbReference type="NCBIfam" id="TIGR02830">
    <property type="entry name" value="spore_III_AG"/>
    <property type="match status" value="1"/>
</dbReference>
<dbReference type="InterPro" id="IPR014195">
    <property type="entry name" value="Spore_III_AG"/>
</dbReference>
<keyword evidence="2" id="KW-0472">Membrane</keyword>